<dbReference type="SUPFAM" id="SSF54719">
    <property type="entry name" value="Fe,Mn superoxide dismutase (SOD), C-terminal domain"/>
    <property type="match status" value="1"/>
</dbReference>
<dbReference type="EMBL" id="VFQX01000051">
    <property type="protein sequence ID" value="KAF0974772.1"/>
    <property type="molecule type" value="Genomic_DNA"/>
</dbReference>
<evidence type="ECO:0000259" key="7">
    <source>
        <dbReference type="Pfam" id="PF00081"/>
    </source>
</evidence>
<comment type="function">
    <text evidence="6">Destroys radicals which are normally produced within the cells and which are toxic to biological systems.</text>
</comment>
<dbReference type="PROSITE" id="PS00088">
    <property type="entry name" value="SOD_MN"/>
    <property type="match status" value="1"/>
</dbReference>
<dbReference type="Gene3D" id="1.10.287.990">
    <property type="entry name" value="Fe,Mn superoxide dismutase (SOD) domain"/>
    <property type="match status" value="1"/>
</dbReference>
<dbReference type="InterPro" id="IPR019832">
    <property type="entry name" value="Mn/Fe_SOD_C"/>
</dbReference>
<comment type="similarity">
    <text evidence="1 6">Belongs to the iron/manganese superoxide dismutase family.</text>
</comment>
<organism evidence="9 10">
    <name type="scientific">Naegleria fowleri</name>
    <name type="common">Brain eating amoeba</name>
    <dbReference type="NCBI Taxonomy" id="5763"/>
    <lineage>
        <taxon>Eukaryota</taxon>
        <taxon>Discoba</taxon>
        <taxon>Heterolobosea</taxon>
        <taxon>Tetramitia</taxon>
        <taxon>Eutetramitia</taxon>
        <taxon>Vahlkampfiidae</taxon>
        <taxon>Naegleria</taxon>
    </lineage>
</organism>
<dbReference type="Pfam" id="PF00081">
    <property type="entry name" value="Sod_Fe_N"/>
    <property type="match status" value="1"/>
</dbReference>
<sequence length="196" mass="22306">MSFLDQVIPLPYAKDALAPHVSQETVEFHYEKHHKGYAVKLNELAQTETELQGKTIEQILMNYKGKAFNLSAQVYNHNFYWQSIGPNAGGVPTGKIGEAINSSFGSFDKFKAEFNSQGVNHFGSGWVWLVREKDSNNLKVVSTHDGGCPLTDGLVPVLTCDVWEHAFYIDYRNNKANYMEHFWNVVNWKFAESRLL</sequence>
<evidence type="ECO:0000256" key="2">
    <source>
        <dbReference type="ARBA" id="ARBA00012682"/>
    </source>
</evidence>
<reference evidence="9 10" key="1">
    <citation type="journal article" date="2019" name="Sci. Rep.">
        <title>Nanopore sequencing improves the draft genome of the human pathogenic amoeba Naegleria fowleri.</title>
        <authorList>
            <person name="Liechti N."/>
            <person name="Schurch N."/>
            <person name="Bruggmann R."/>
            <person name="Wittwer M."/>
        </authorList>
    </citation>
    <scope>NUCLEOTIDE SEQUENCE [LARGE SCALE GENOMIC DNA]</scope>
    <source>
        <strain evidence="9 10">ATCC 30894</strain>
    </source>
</reference>
<dbReference type="SUPFAM" id="SSF46609">
    <property type="entry name" value="Fe,Mn superoxide dismutase (SOD), N-terminal domain"/>
    <property type="match status" value="1"/>
</dbReference>
<dbReference type="GeneID" id="68113464"/>
<dbReference type="PRINTS" id="PR01703">
    <property type="entry name" value="MNSODISMTASE"/>
</dbReference>
<evidence type="ECO:0000259" key="8">
    <source>
        <dbReference type="Pfam" id="PF02777"/>
    </source>
</evidence>
<evidence type="ECO:0000256" key="3">
    <source>
        <dbReference type="ARBA" id="ARBA00022723"/>
    </source>
</evidence>
<dbReference type="EC" id="1.15.1.1" evidence="2 6"/>
<dbReference type="PANTHER" id="PTHR42769:SF3">
    <property type="entry name" value="SUPEROXIDE DISMUTASE [FE] 2, CHLOROPLASTIC"/>
    <property type="match status" value="1"/>
</dbReference>
<dbReference type="AlphaFoldDB" id="A0A6A5BIT9"/>
<feature type="binding site" evidence="5">
    <location>
        <position position="165"/>
    </location>
    <ligand>
        <name>Mn(2+)</name>
        <dbReference type="ChEBI" id="CHEBI:29035"/>
    </ligand>
</feature>
<evidence type="ECO:0000256" key="5">
    <source>
        <dbReference type="PIRSR" id="PIRSR000349-1"/>
    </source>
</evidence>
<dbReference type="OrthoDB" id="239262at2759"/>
<dbReference type="PANTHER" id="PTHR42769">
    <property type="entry name" value="SUPEROXIDE DISMUTASE"/>
    <property type="match status" value="1"/>
</dbReference>
<dbReference type="InterPro" id="IPR001189">
    <property type="entry name" value="Mn/Fe_SOD"/>
</dbReference>
<dbReference type="Proteomes" id="UP000444721">
    <property type="component" value="Unassembled WGS sequence"/>
</dbReference>
<dbReference type="GO" id="GO:0004784">
    <property type="term" value="F:superoxide dismutase activity"/>
    <property type="evidence" value="ECO:0007669"/>
    <property type="project" value="UniProtKB-EC"/>
</dbReference>
<keyword evidence="3 5" id="KW-0479">Metal-binding</keyword>
<gene>
    <name evidence="9" type="ORF">FDP41_006246</name>
</gene>
<evidence type="ECO:0000256" key="1">
    <source>
        <dbReference type="ARBA" id="ARBA00008714"/>
    </source>
</evidence>
<feature type="binding site" evidence="5">
    <location>
        <position position="77"/>
    </location>
    <ligand>
        <name>Mn(2+)</name>
        <dbReference type="ChEBI" id="CHEBI:29035"/>
    </ligand>
</feature>
<dbReference type="InterPro" id="IPR019831">
    <property type="entry name" value="Mn/Fe_SOD_N"/>
</dbReference>
<dbReference type="OMA" id="DSLINWD"/>
<dbReference type="VEuPathDB" id="AmoebaDB:FDP41_006246"/>
<dbReference type="RefSeq" id="XP_044559485.1">
    <property type="nucleotide sequence ID" value="XM_044709860.1"/>
</dbReference>
<keyword evidence="4 6" id="KW-0560">Oxidoreductase</keyword>
<dbReference type="InterPro" id="IPR036324">
    <property type="entry name" value="Mn/Fe_SOD_N_sf"/>
</dbReference>
<evidence type="ECO:0000256" key="6">
    <source>
        <dbReference type="RuleBase" id="RU000414"/>
    </source>
</evidence>
<protein>
    <recommendedName>
        <fullName evidence="2 6">Superoxide dismutase</fullName>
        <ecNumber evidence="2 6">1.15.1.1</ecNumber>
    </recommendedName>
</protein>
<dbReference type="Gene3D" id="3.55.40.20">
    <property type="entry name" value="Iron/manganese superoxide dismutase, C-terminal domain"/>
    <property type="match status" value="1"/>
</dbReference>
<dbReference type="FunFam" id="3.55.40.20:FF:000001">
    <property type="entry name" value="Superoxide dismutase"/>
    <property type="match status" value="1"/>
</dbReference>
<dbReference type="Pfam" id="PF02777">
    <property type="entry name" value="Sod_Fe_C"/>
    <property type="match status" value="1"/>
</dbReference>
<proteinExistence type="inferred from homology"/>
<feature type="binding site" evidence="5">
    <location>
        <position position="29"/>
    </location>
    <ligand>
        <name>Mn(2+)</name>
        <dbReference type="ChEBI" id="CHEBI:29035"/>
    </ligand>
</feature>
<dbReference type="VEuPathDB" id="AmoebaDB:NF0020800"/>
<dbReference type="InterPro" id="IPR036314">
    <property type="entry name" value="SOD_C_sf"/>
</dbReference>
<comment type="catalytic activity">
    <reaction evidence="6">
        <text>2 superoxide + 2 H(+) = H2O2 + O2</text>
        <dbReference type="Rhea" id="RHEA:20696"/>
        <dbReference type="ChEBI" id="CHEBI:15378"/>
        <dbReference type="ChEBI" id="CHEBI:15379"/>
        <dbReference type="ChEBI" id="CHEBI:16240"/>
        <dbReference type="ChEBI" id="CHEBI:18421"/>
        <dbReference type="EC" id="1.15.1.1"/>
    </reaction>
</comment>
<feature type="domain" description="Manganese/iron superoxide dismutase N-terminal" evidence="7">
    <location>
        <begin position="8"/>
        <end position="84"/>
    </location>
</feature>
<dbReference type="PIRSF" id="PIRSF000349">
    <property type="entry name" value="SODismutase"/>
    <property type="match status" value="1"/>
</dbReference>
<feature type="binding site" evidence="5">
    <location>
        <position position="161"/>
    </location>
    <ligand>
        <name>Mn(2+)</name>
        <dbReference type="ChEBI" id="CHEBI:29035"/>
    </ligand>
</feature>
<evidence type="ECO:0000313" key="10">
    <source>
        <dbReference type="Proteomes" id="UP000444721"/>
    </source>
</evidence>
<dbReference type="VEuPathDB" id="AmoebaDB:NfTy_077180"/>
<dbReference type="GO" id="GO:0046872">
    <property type="term" value="F:metal ion binding"/>
    <property type="evidence" value="ECO:0007669"/>
    <property type="project" value="UniProtKB-KW"/>
</dbReference>
<accession>A0A6A5BIT9</accession>
<evidence type="ECO:0000256" key="4">
    <source>
        <dbReference type="ARBA" id="ARBA00023002"/>
    </source>
</evidence>
<dbReference type="InterPro" id="IPR019833">
    <property type="entry name" value="Mn/Fe_SOD_BS"/>
</dbReference>
<comment type="caution">
    <text evidence="9">The sequence shown here is derived from an EMBL/GenBank/DDBJ whole genome shotgun (WGS) entry which is preliminary data.</text>
</comment>
<name>A0A6A5BIT9_NAEFO</name>
<evidence type="ECO:0000313" key="9">
    <source>
        <dbReference type="EMBL" id="KAF0974772.1"/>
    </source>
</evidence>
<keyword evidence="10" id="KW-1185">Reference proteome</keyword>
<feature type="domain" description="Manganese/iron superoxide dismutase C-terminal" evidence="8">
    <location>
        <begin position="92"/>
        <end position="194"/>
    </location>
</feature>